<reference evidence="15 16" key="1">
    <citation type="journal article" date="2008" name="Nature">
        <title>Genome analysis of the platypus reveals unique signatures of evolution.</title>
        <authorList>
            <person name="Warren W.C."/>
            <person name="Hillier L.W."/>
            <person name="Marshall Graves J.A."/>
            <person name="Birney E."/>
            <person name="Ponting C.P."/>
            <person name="Grutzner F."/>
            <person name="Belov K."/>
            <person name="Miller W."/>
            <person name="Clarke L."/>
            <person name="Chinwalla A.T."/>
            <person name="Yang S.P."/>
            <person name="Heger A."/>
            <person name="Locke D.P."/>
            <person name="Miethke P."/>
            <person name="Waters P.D."/>
            <person name="Veyrunes F."/>
            <person name="Fulton L."/>
            <person name="Fulton B."/>
            <person name="Graves T."/>
            <person name="Wallis J."/>
            <person name="Puente X.S."/>
            <person name="Lopez-Otin C."/>
            <person name="Ordonez G.R."/>
            <person name="Eichler E.E."/>
            <person name="Chen L."/>
            <person name="Cheng Z."/>
            <person name="Deakin J.E."/>
            <person name="Alsop A."/>
            <person name="Thompson K."/>
            <person name="Kirby P."/>
            <person name="Papenfuss A.T."/>
            <person name="Wakefield M.J."/>
            <person name="Olender T."/>
            <person name="Lancet D."/>
            <person name="Huttley G.A."/>
            <person name="Smit A.F."/>
            <person name="Pask A."/>
            <person name="Temple-Smith P."/>
            <person name="Batzer M.A."/>
            <person name="Walker J.A."/>
            <person name="Konkel M.K."/>
            <person name="Harris R.S."/>
            <person name="Whittington C.M."/>
            <person name="Wong E.S."/>
            <person name="Gemmell N.J."/>
            <person name="Buschiazzo E."/>
            <person name="Vargas Jentzsch I.M."/>
            <person name="Merkel A."/>
            <person name="Schmitz J."/>
            <person name="Zemann A."/>
            <person name="Churakov G."/>
            <person name="Kriegs J.O."/>
            <person name="Brosius J."/>
            <person name="Murchison E.P."/>
            <person name="Sachidanandam R."/>
            <person name="Smith C."/>
            <person name="Hannon G.J."/>
            <person name="Tsend-Ayush E."/>
            <person name="McMillan D."/>
            <person name="Attenborough R."/>
            <person name="Rens W."/>
            <person name="Ferguson-Smith M."/>
            <person name="Lefevre C.M."/>
            <person name="Sharp J.A."/>
            <person name="Nicholas K.R."/>
            <person name="Ray D.A."/>
            <person name="Kube M."/>
            <person name="Reinhardt R."/>
            <person name="Pringle T.H."/>
            <person name="Taylor J."/>
            <person name="Jones R.C."/>
            <person name="Nixon B."/>
            <person name="Dacheux J.L."/>
            <person name="Niwa H."/>
            <person name="Sekita Y."/>
            <person name="Huang X."/>
            <person name="Stark A."/>
            <person name="Kheradpour P."/>
            <person name="Kellis M."/>
            <person name="Flicek P."/>
            <person name="Chen Y."/>
            <person name="Webber C."/>
            <person name="Hardison R."/>
            <person name="Nelson J."/>
            <person name="Hallsworth-Pepin K."/>
            <person name="Delehaunty K."/>
            <person name="Markovic C."/>
            <person name="Minx P."/>
            <person name="Feng Y."/>
            <person name="Kremitzki C."/>
            <person name="Mitreva M."/>
            <person name="Glasscock J."/>
            <person name="Wylie T."/>
            <person name="Wohldmann P."/>
            <person name="Thiru P."/>
            <person name="Nhan M.N."/>
            <person name="Pohl C.S."/>
            <person name="Smith S.M."/>
            <person name="Hou S."/>
            <person name="Nefedov M."/>
            <person name="de Jong P.J."/>
            <person name="Renfree M.B."/>
            <person name="Mardis E.R."/>
            <person name="Wilson R.K."/>
        </authorList>
    </citation>
    <scope>NUCLEOTIDE SEQUENCE [LARGE SCALE GENOMIC DNA]</scope>
    <source>
        <strain evidence="15 16">Glennie</strain>
    </source>
</reference>
<dbReference type="PROSITE" id="PS00237">
    <property type="entry name" value="G_PROTEIN_RECEP_F1_1"/>
    <property type="match status" value="1"/>
</dbReference>
<dbReference type="KEGG" id="oaa:100080873"/>
<dbReference type="GO" id="GO:0003376">
    <property type="term" value="P:sphingosine-1-phosphate receptor signaling pathway"/>
    <property type="evidence" value="ECO:0000318"/>
    <property type="project" value="GO_Central"/>
</dbReference>
<feature type="disulfide bond" evidence="10">
    <location>
        <begin position="174"/>
        <end position="181"/>
    </location>
</feature>
<dbReference type="GO" id="GO:0005886">
    <property type="term" value="C:plasma membrane"/>
    <property type="evidence" value="ECO:0000318"/>
    <property type="project" value="GO_Central"/>
</dbReference>
<dbReference type="InterPro" id="IPR004061">
    <property type="entry name" value="S1P_rcpt"/>
</dbReference>
<evidence type="ECO:0000256" key="1">
    <source>
        <dbReference type="ARBA" id="ARBA00004651"/>
    </source>
</evidence>
<dbReference type="PANTHER" id="PTHR22750">
    <property type="entry name" value="G-PROTEIN COUPLED RECEPTOR"/>
    <property type="match status" value="1"/>
</dbReference>
<evidence type="ECO:0000313" key="16">
    <source>
        <dbReference type="Proteomes" id="UP000002279"/>
    </source>
</evidence>
<dbReference type="PROSITE" id="PS50262">
    <property type="entry name" value="G_PROTEIN_RECEP_F1_2"/>
    <property type="match status" value="1"/>
</dbReference>
<organism evidence="15 16">
    <name type="scientific">Ornithorhynchus anatinus</name>
    <name type="common">Duckbill platypus</name>
    <dbReference type="NCBI Taxonomy" id="9258"/>
    <lineage>
        <taxon>Eukaryota</taxon>
        <taxon>Metazoa</taxon>
        <taxon>Chordata</taxon>
        <taxon>Craniata</taxon>
        <taxon>Vertebrata</taxon>
        <taxon>Euteleostomi</taxon>
        <taxon>Mammalia</taxon>
        <taxon>Monotremata</taxon>
        <taxon>Ornithorhynchidae</taxon>
        <taxon>Ornithorhynchus</taxon>
    </lineage>
</organism>
<dbReference type="GO" id="GO:0150052">
    <property type="term" value="P:regulation of postsynapse assembly"/>
    <property type="evidence" value="ECO:0007669"/>
    <property type="project" value="Ensembl"/>
</dbReference>
<feature type="transmembrane region" description="Helical" evidence="13">
    <location>
        <begin position="233"/>
        <end position="256"/>
    </location>
</feature>
<keyword evidence="10" id="KW-1015">Disulfide bond</keyword>
<dbReference type="FunCoup" id="A0A6I8N621">
    <property type="interactions" value="911"/>
</dbReference>
<evidence type="ECO:0000256" key="2">
    <source>
        <dbReference type="ARBA" id="ARBA00022475"/>
    </source>
</evidence>
<keyword evidence="7 11" id="KW-0675">Receptor</keyword>
<evidence type="ECO:0000256" key="4">
    <source>
        <dbReference type="ARBA" id="ARBA00022989"/>
    </source>
</evidence>
<evidence type="ECO:0000259" key="14">
    <source>
        <dbReference type="PROSITE" id="PS50262"/>
    </source>
</evidence>
<keyword evidence="4 13" id="KW-1133">Transmembrane helix</keyword>
<dbReference type="PRINTS" id="PR00237">
    <property type="entry name" value="GPCRRHODOPSN"/>
</dbReference>
<feature type="domain" description="G-protein coupled receptors family 1 profile" evidence="14">
    <location>
        <begin position="50"/>
        <end position="290"/>
    </location>
</feature>
<dbReference type="PRINTS" id="PR01523">
    <property type="entry name" value="S1PRECEPTOR"/>
</dbReference>
<evidence type="ECO:0000256" key="5">
    <source>
        <dbReference type="ARBA" id="ARBA00023040"/>
    </source>
</evidence>
<comment type="subcellular location">
    <subcellularLocation>
        <location evidence="1">Cell membrane</location>
        <topology evidence="1">Multi-pass membrane protein</topology>
    </subcellularLocation>
</comment>
<dbReference type="Pfam" id="PF00001">
    <property type="entry name" value="7tm_1"/>
    <property type="match status" value="1"/>
</dbReference>
<feature type="region of interest" description="Disordered" evidence="12">
    <location>
        <begin position="315"/>
        <end position="345"/>
    </location>
</feature>
<dbReference type="GO" id="GO:0001664">
    <property type="term" value="F:G protein-coupled receptor binding"/>
    <property type="evidence" value="ECO:0007669"/>
    <property type="project" value="Ensembl"/>
</dbReference>
<dbReference type="GO" id="GO:0060079">
    <property type="term" value="P:excitatory postsynaptic potential"/>
    <property type="evidence" value="ECO:0007669"/>
    <property type="project" value="Ensembl"/>
</dbReference>
<feature type="transmembrane region" description="Helical" evidence="13">
    <location>
        <begin position="268"/>
        <end position="289"/>
    </location>
</feature>
<evidence type="ECO:0000313" key="15">
    <source>
        <dbReference type="Ensembl" id="ENSOANP00000036408.1"/>
    </source>
</evidence>
<dbReference type="GO" id="GO:0098793">
    <property type="term" value="C:presynapse"/>
    <property type="evidence" value="ECO:0007669"/>
    <property type="project" value="Ensembl"/>
</dbReference>
<sequence>MSSIYKDYLSHGKVQEHYNYTKGIPESQLTPSRQAAQAVILAICVASVLENLLVLGAVARNRRLHSAMYLFLGNLALSDLLAGATFMANVLLSGPRTFQLTPVAWLAREGSAFTALSASVFSLLAIAVERHVAVARVRVYGAVGGGGRRVLGLLGACWAVALAIGGLPILGWNCLGRLEACSTVLPLYAKPYVVLVASAFMVILAAIAGLYARIYCVARASHAELAGPRALALLRTVAIVLGVFVACWLPTFAILLLDASCPHRACPILAQAHYFFSFATLNSLLNPIIYTWRSRELRGEVLRMLGCRQGRRLPVGRAPGGRSTFGPPRTSGPTSPTLLEGQTMV</sequence>
<dbReference type="SMART" id="SM01381">
    <property type="entry name" value="7TM_GPCR_Srsx"/>
    <property type="match status" value="1"/>
</dbReference>
<dbReference type="SUPFAM" id="SSF81321">
    <property type="entry name" value="Family A G protein-coupled receptor-like"/>
    <property type="match status" value="1"/>
</dbReference>
<dbReference type="RefSeq" id="XP_028909342.1">
    <property type="nucleotide sequence ID" value="XM_029053509.1"/>
</dbReference>
<evidence type="ECO:0000256" key="7">
    <source>
        <dbReference type="ARBA" id="ARBA00023170"/>
    </source>
</evidence>
<feature type="compositionally biased region" description="Low complexity" evidence="12">
    <location>
        <begin position="324"/>
        <end position="337"/>
    </location>
</feature>
<dbReference type="GO" id="GO:0007189">
    <property type="term" value="P:adenylate cyclase-activating G protein-coupled receptor signaling pathway"/>
    <property type="evidence" value="ECO:0000318"/>
    <property type="project" value="GO_Central"/>
</dbReference>
<evidence type="ECO:0000256" key="10">
    <source>
        <dbReference type="PIRSR" id="PIRSR604061-50"/>
    </source>
</evidence>
<dbReference type="Bgee" id="ENSOANG00000037970">
    <property type="expression patterns" value="Expressed in endometrium and 7 other cell types or tissues"/>
</dbReference>
<dbReference type="InterPro" id="IPR000276">
    <property type="entry name" value="GPCR_Rhodpsn"/>
</dbReference>
<reference evidence="15" key="2">
    <citation type="submission" date="2025-08" db="UniProtKB">
        <authorList>
            <consortium name="Ensembl"/>
        </authorList>
    </citation>
    <scope>IDENTIFICATION</scope>
    <source>
        <strain evidence="15">Glennie</strain>
    </source>
</reference>
<dbReference type="GO" id="GO:0005178">
    <property type="term" value="F:integrin binding"/>
    <property type="evidence" value="ECO:0007669"/>
    <property type="project" value="Ensembl"/>
</dbReference>
<dbReference type="Proteomes" id="UP000002279">
    <property type="component" value="Chromosome X2"/>
</dbReference>
<keyword evidence="3 11" id="KW-0812">Transmembrane</keyword>
<dbReference type="GO" id="GO:0030036">
    <property type="term" value="P:actin cytoskeleton organization"/>
    <property type="evidence" value="ECO:0007669"/>
    <property type="project" value="Ensembl"/>
</dbReference>
<dbReference type="AlphaFoldDB" id="A0A6I8N621"/>
<dbReference type="OrthoDB" id="10051098at2759"/>
<dbReference type="CTD" id="9294"/>
<comment type="similarity">
    <text evidence="11">Belongs to the G-protein coupled receptor 1 family.</text>
</comment>
<dbReference type="GO" id="GO:0098978">
    <property type="term" value="C:glutamatergic synapse"/>
    <property type="evidence" value="ECO:0007669"/>
    <property type="project" value="Ensembl"/>
</dbReference>
<dbReference type="GO" id="GO:0038036">
    <property type="term" value="F:sphingosine-1-phosphate receptor activity"/>
    <property type="evidence" value="ECO:0000318"/>
    <property type="project" value="GO_Central"/>
</dbReference>
<dbReference type="GO" id="GO:0098794">
    <property type="term" value="C:postsynapse"/>
    <property type="evidence" value="ECO:0007669"/>
    <property type="project" value="GOC"/>
</dbReference>
<evidence type="ECO:0000256" key="12">
    <source>
        <dbReference type="SAM" id="MobiDB-lite"/>
    </source>
</evidence>
<evidence type="ECO:0000256" key="8">
    <source>
        <dbReference type="ARBA" id="ARBA00023180"/>
    </source>
</evidence>
<dbReference type="Gene3D" id="1.20.1070.10">
    <property type="entry name" value="Rhodopsin 7-helix transmembrane proteins"/>
    <property type="match status" value="1"/>
</dbReference>
<dbReference type="PRINTS" id="PR01525">
    <property type="entry name" value="EDG5RECEPTOR"/>
</dbReference>
<feature type="transmembrane region" description="Helical" evidence="13">
    <location>
        <begin position="112"/>
        <end position="129"/>
    </location>
</feature>
<keyword evidence="6 13" id="KW-0472">Membrane</keyword>
<keyword evidence="9 11" id="KW-0807">Transducer</keyword>
<dbReference type="GO" id="GO:0005737">
    <property type="term" value="C:cytoplasm"/>
    <property type="evidence" value="ECO:0000318"/>
    <property type="project" value="GO_Central"/>
</dbReference>
<evidence type="ECO:0000256" key="13">
    <source>
        <dbReference type="SAM" id="Phobius"/>
    </source>
</evidence>
<dbReference type="GO" id="GO:0046847">
    <property type="term" value="P:filopodium assembly"/>
    <property type="evidence" value="ECO:0007669"/>
    <property type="project" value="Ensembl"/>
</dbReference>
<dbReference type="GeneID" id="100080873"/>
<name>A0A6I8N621_ORNAN</name>
<dbReference type="GO" id="GO:0090394">
    <property type="term" value="P:negative regulation of excitatory postsynaptic potential"/>
    <property type="evidence" value="ECO:0007669"/>
    <property type="project" value="Ensembl"/>
</dbReference>
<dbReference type="OMA" id="ACWVTSI"/>
<keyword evidence="2" id="KW-1003">Cell membrane</keyword>
<evidence type="ECO:0000256" key="6">
    <source>
        <dbReference type="ARBA" id="ARBA00023136"/>
    </source>
</evidence>
<keyword evidence="16" id="KW-1185">Reference proteome</keyword>
<feature type="transmembrane region" description="Helical" evidence="13">
    <location>
        <begin position="70"/>
        <end position="92"/>
    </location>
</feature>
<dbReference type="InParanoid" id="A0A6I8N621"/>
<dbReference type="RefSeq" id="XP_028909340.1">
    <property type="nucleotide sequence ID" value="XM_029053507.2"/>
</dbReference>
<feature type="transmembrane region" description="Helical" evidence="13">
    <location>
        <begin position="192"/>
        <end position="212"/>
    </location>
</feature>
<dbReference type="Ensembl" id="ENSOANT00000059647.1">
    <property type="protein sequence ID" value="ENSOANP00000036408.1"/>
    <property type="gene ID" value="ENSOANG00000037970.1"/>
</dbReference>
<feature type="disulfide bond" evidence="10">
    <location>
        <begin position="261"/>
        <end position="266"/>
    </location>
</feature>
<protein>
    <submittedName>
        <fullName evidence="15">Sphingosine-1-phosphate receptor 2</fullName>
    </submittedName>
</protein>
<keyword evidence="8" id="KW-0325">Glycoprotein</keyword>
<keyword evidence="5 11" id="KW-0297">G-protein coupled receptor</keyword>
<reference evidence="15" key="3">
    <citation type="submission" date="2025-09" db="UniProtKB">
        <authorList>
            <consortium name="Ensembl"/>
        </authorList>
    </citation>
    <scope>IDENTIFICATION</scope>
    <source>
        <strain evidence="15">Glennie</strain>
    </source>
</reference>
<evidence type="ECO:0000256" key="3">
    <source>
        <dbReference type="ARBA" id="ARBA00022692"/>
    </source>
</evidence>
<proteinExistence type="inferred from homology"/>
<dbReference type="InterPro" id="IPR017452">
    <property type="entry name" value="GPCR_Rhodpsn_7TM"/>
</dbReference>
<gene>
    <name evidence="15" type="primary">S1PR2</name>
</gene>
<evidence type="ECO:0000256" key="9">
    <source>
        <dbReference type="ARBA" id="ARBA00023224"/>
    </source>
</evidence>
<dbReference type="GO" id="GO:1903142">
    <property type="term" value="P:positive regulation of establishment of endothelial barrier"/>
    <property type="evidence" value="ECO:0007669"/>
    <property type="project" value="Ensembl"/>
</dbReference>
<feature type="transmembrane region" description="Helical" evidence="13">
    <location>
        <begin position="35"/>
        <end position="58"/>
    </location>
</feature>
<feature type="transmembrane region" description="Helical" evidence="13">
    <location>
        <begin position="150"/>
        <end position="172"/>
    </location>
</feature>
<evidence type="ECO:0000256" key="11">
    <source>
        <dbReference type="RuleBase" id="RU000688"/>
    </source>
</evidence>
<dbReference type="GO" id="GO:0008528">
    <property type="term" value="F:G protein-coupled peptide receptor activity"/>
    <property type="evidence" value="ECO:0007669"/>
    <property type="project" value="Ensembl"/>
</dbReference>
<dbReference type="InterPro" id="IPR004063">
    <property type="entry name" value="EDG5_rcpt"/>
</dbReference>
<dbReference type="GeneTree" id="ENSGT01050000244887"/>
<accession>A0A6I8N621</accession>